<evidence type="ECO:0000256" key="7">
    <source>
        <dbReference type="ARBA" id="ARBA00022777"/>
    </source>
</evidence>
<dbReference type="CDD" id="cd06225">
    <property type="entry name" value="HAMP"/>
    <property type="match status" value="1"/>
</dbReference>
<dbReference type="InterPro" id="IPR036097">
    <property type="entry name" value="HisK_dim/P_sf"/>
</dbReference>
<keyword evidence="10 11" id="KW-0472">Membrane</keyword>
<dbReference type="RefSeq" id="WP_155444576.1">
    <property type="nucleotide sequence ID" value="NZ_JAOQNR010000002.1"/>
</dbReference>
<evidence type="ECO:0000313" key="15">
    <source>
        <dbReference type="Proteomes" id="UP000439113"/>
    </source>
</evidence>
<keyword evidence="4" id="KW-0597">Phosphoprotein</keyword>
<reference evidence="14 15" key="1">
    <citation type="submission" date="2019-11" db="EMBL/GenBank/DDBJ databases">
        <title>Whole-genome sequence of a Rhodoblastus acidophilus DSM 142.</title>
        <authorList>
            <person name="Kyndt J.A."/>
            <person name="Meyer T.E."/>
        </authorList>
    </citation>
    <scope>NUCLEOTIDE SEQUENCE [LARGE SCALE GENOMIC DNA]</scope>
    <source>
        <strain evidence="14 15">DSM 142</strain>
    </source>
</reference>
<keyword evidence="8 11" id="KW-1133">Transmembrane helix</keyword>
<dbReference type="AlphaFoldDB" id="A0A6N8DHL1"/>
<evidence type="ECO:0000256" key="11">
    <source>
        <dbReference type="SAM" id="Phobius"/>
    </source>
</evidence>
<dbReference type="InterPro" id="IPR004358">
    <property type="entry name" value="Sig_transdc_His_kin-like_C"/>
</dbReference>
<gene>
    <name evidence="14" type="ORF">GJ654_02720</name>
</gene>
<dbReference type="GO" id="GO:0005886">
    <property type="term" value="C:plasma membrane"/>
    <property type="evidence" value="ECO:0007669"/>
    <property type="project" value="TreeGrafter"/>
</dbReference>
<dbReference type="Proteomes" id="UP000439113">
    <property type="component" value="Unassembled WGS sequence"/>
</dbReference>
<dbReference type="InterPro" id="IPR005467">
    <property type="entry name" value="His_kinase_dom"/>
</dbReference>
<dbReference type="CDD" id="cd00082">
    <property type="entry name" value="HisKA"/>
    <property type="match status" value="1"/>
</dbReference>
<dbReference type="SMART" id="SM00387">
    <property type="entry name" value="HATPase_c"/>
    <property type="match status" value="1"/>
</dbReference>
<keyword evidence="6 11" id="KW-0812">Transmembrane</keyword>
<evidence type="ECO:0000256" key="8">
    <source>
        <dbReference type="ARBA" id="ARBA00022989"/>
    </source>
</evidence>
<dbReference type="CDD" id="cd00075">
    <property type="entry name" value="HATPase"/>
    <property type="match status" value="1"/>
</dbReference>
<dbReference type="SUPFAM" id="SSF55874">
    <property type="entry name" value="ATPase domain of HSP90 chaperone/DNA topoisomerase II/histidine kinase"/>
    <property type="match status" value="1"/>
</dbReference>
<dbReference type="SMART" id="SM00388">
    <property type="entry name" value="HisKA"/>
    <property type="match status" value="1"/>
</dbReference>
<dbReference type="Pfam" id="PF02518">
    <property type="entry name" value="HATPase_c"/>
    <property type="match status" value="1"/>
</dbReference>
<evidence type="ECO:0000256" key="5">
    <source>
        <dbReference type="ARBA" id="ARBA00022679"/>
    </source>
</evidence>
<dbReference type="OrthoDB" id="9815202at2"/>
<evidence type="ECO:0000259" key="13">
    <source>
        <dbReference type="PROSITE" id="PS50885"/>
    </source>
</evidence>
<keyword evidence="5" id="KW-0808">Transferase</keyword>
<comment type="catalytic activity">
    <reaction evidence="1">
        <text>ATP + protein L-histidine = ADP + protein N-phospho-L-histidine.</text>
        <dbReference type="EC" id="2.7.13.3"/>
    </reaction>
</comment>
<evidence type="ECO:0000256" key="3">
    <source>
        <dbReference type="ARBA" id="ARBA00012438"/>
    </source>
</evidence>
<comment type="caution">
    <text evidence="14">The sequence shown here is derived from an EMBL/GenBank/DDBJ whole genome shotgun (WGS) entry which is preliminary data.</text>
</comment>
<dbReference type="Gene3D" id="6.10.340.10">
    <property type="match status" value="1"/>
</dbReference>
<evidence type="ECO:0000256" key="6">
    <source>
        <dbReference type="ARBA" id="ARBA00022692"/>
    </source>
</evidence>
<protein>
    <recommendedName>
        <fullName evidence="3">histidine kinase</fullName>
        <ecNumber evidence="3">2.7.13.3</ecNumber>
    </recommendedName>
</protein>
<dbReference type="SUPFAM" id="SSF47384">
    <property type="entry name" value="Homodimeric domain of signal transducing histidine kinase"/>
    <property type="match status" value="1"/>
</dbReference>
<evidence type="ECO:0000259" key="12">
    <source>
        <dbReference type="PROSITE" id="PS50109"/>
    </source>
</evidence>
<dbReference type="InterPro" id="IPR003594">
    <property type="entry name" value="HATPase_dom"/>
</dbReference>
<evidence type="ECO:0000313" key="14">
    <source>
        <dbReference type="EMBL" id="MTV29902.1"/>
    </source>
</evidence>
<accession>A0A6N8DHL1</accession>
<dbReference type="EMBL" id="WNKS01000002">
    <property type="protein sequence ID" value="MTV29902.1"/>
    <property type="molecule type" value="Genomic_DNA"/>
</dbReference>
<keyword evidence="7" id="KW-0418">Kinase</keyword>
<dbReference type="PRINTS" id="PR00344">
    <property type="entry name" value="BCTRLSENSOR"/>
</dbReference>
<dbReference type="SMART" id="SM00304">
    <property type="entry name" value="HAMP"/>
    <property type="match status" value="1"/>
</dbReference>
<feature type="domain" description="Histidine kinase" evidence="12">
    <location>
        <begin position="266"/>
        <end position="490"/>
    </location>
</feature>
<name>A0A6N8DHL1_RHOAC</name>
<feature type="transmembrane region" description="Helical" evidence="11">
    <location>
        <begin position="34"/>
        <end position="52"/>
    </location>
</feature>
<dbReference type="InterPro" id="IPR036890">
    <property type="entry name" value="HATPase_C_sf"/>
</dbReference>
<dbReference type="InterPro" id="IPR050428">
    <property type="entry name" value="TCS_sensor_his_kinase"/>
</dbReference>
<evidence type="ECO:0000256" key="9">
    <source>
        <dbReference type="ARBA" id="ARBA00023012"/>
    </source>
</evidence>
<dbReference type="InterPro" id="IPR003660">
    <property type="entry name" value="HAMP_dom"/>
</dbReference>
<dbReference type="PANTHER" id="PTHR45436:SF8">
    <property type="entry name" value="HISTIDINE KINASE"/>
    <property type="match status" value="1"/>
</dbReference>
<dbReference type="Pfam" id="PF00672">
    <property type="entry name" value="HAMP"/>
    <property type="match status" value="1"/>
</dbReference>
<feature type="domain" description="HAMP" evidence="13">
    <location>
        <begin position="205"/>
        <end position="258"/>
    </location>
</feature>
<evidence type="ECO:0000256" key="2">
    <source>
        <dbReference type="ARBA" id="ARBA00004370"/>
    </source>
</evidence>
<dbReference type="GO" id="GO:0000155">
    <property type="term" value="F:phosphorelay sensor kinase activity"/>
    <property type="evidence" value="ECO:0007669"/>
    <property type="project" value="InterPro"/>
</dbReference>
<dbReference type="Gene3D" id="1.10.287.130">
    <property type="match status" value="1"/>
</dbReference>
<dbReference type="PROSITE" id="PS50885">
    <property type="entry name" value="HAMP"/>
    <property type="match status" value="1"/>
</dbReference>
<evidence type="ECO:0000256" key="10">
    <source>
        <dbReference type="ARBA" id="ARBA00023136"/>
    </source>
</evidence>
<proteinExistence type="predicted"/>
<dbReference type="EC" id="2.7.13.3" evidence="3"/>
<keyword evidence="9" id="KW-0902">Two-component regulatory system</keyword>
<dbReference type="InterPro" id="IPR003661">
    <property type="entry name" value="HisK_dim/P_dom"/>
</dbReference>
<dbReference type="PROSITE" id="PS50109">
    <property type="entry name" value="HIS_KIN"/>
    <property type="match status" value="1"/>
</dbReference>
<sequence>MVKKKGTALQPAEFKNTTLSRLGSADRFFRTTSFKLALAYVVIVGVGFTLALSRVGENVRELIDQQIGQTLEAELKGLNDQYQEGGLNQLVNVVQRRSTAPGASIYLVTAPNGAAVAGNVQELPPGVLDQTAPAAVAISYERPGEPNVRRRALARVFVLPGNFRLLVGYDLEDRDRLGSILGSALMGSLPWLLSIGAFGGFLVARRLLQRVDAMSAKAATLLQADLTGRLPLSGAGDEIDRLAHNLNAMLDRIARLVEGIKQVSDNIAHDLRTPLTRLRNNAEHALFARDGDSAARPAALEQALEKVIEEADGLIRIFNALLLIARAEASSSSSEGFAELDGAALAADVAELYEPSAEERGVTLKVEAPEAEKFRGHRELVSQALANLIDNALKYGEPTLPGELGEVTVAVGGDARFIEIAVGDRGPGIPAADRERVLERFVRLEASRSRPGSGLGLSLAAAVARLHGGTLRVEDNAPGLKVTLRLPREASQ</sequence>
<dbReference type="Pfam" id="PF00512">
    <property type="entry name" value="HisKA"/>
    <property type="match status" value="1"/>
</dbReference>
<evidence type="ECO:0000256" key="1">
    <source>
        <dbReference type="ARBA" id="ARBA00000085"/>
    </source>
</evidence>
<evidence type="ECO:0000256" key="4">
    <source>
        <dbReference type="ARBA" id="ARBA00022553"/>
    </source>
</evidence>
<dbReference type="PANTHER" id="PTHR45436">
    <property type="entry name" value="SENSOR HISTIDINE KINASE YKOH"/>
    <property type="match status" value="1"/>
</dbReference>
<organism evidence="14 15">
    <name type="scientific">Rhodoblastus acidophilus</name>
    <name type="common">Rhodopseudomonas acidophila</name>
    <dbReference type="NCBI Taxonomy" id="1074"/>
    <lineage>
        <taxon>Bacteria</taxon>
        <taxon>Pseudomonadati</taxon>
        <taxon>Pseudomonadota</taxon>
        <taxon>Alphaproteobacteria</taxon>
        <taxon>Hyphomicrobiales</taxon>
        <taxon>Rhodoblastaceae</taxon>
        <taxon>Rhodoblastus</taxon>
    </lineage>
</organism>
<dbReference type="Gene3D" id="3.30.565.10">
    <property type="entry name" value="Histidine kinase-like ATPase, C-terminal domain"/>
    <property type="match status" value="1"/>
</dbReference>
<comment type="subcellular location">
    <subcellularLocation>
        <location evidence="2">Membrane</location>
    </subcellularLocation>
</comment>
<dbReference type="SUPFAM" id="SSF158472">
    <property type="entry name" value="HAMP domain-like"/>
    <property type="match status" value="1"/>
</dbReference>